<proteinExistence type="inferred from homology"/>
<dbReference type="PROSITE" id="PS51257">
    <property type="entry name" value="PROKAR_LIPOPROTEIN"/>
    <property type="match status" value="1"/>
</dbReference>
<dbReference type="Proteomes" id="UP000345637">
    <property type="component" value="Unassembled WGS sequence"/>
</dbReference>
<evidence type="ECO:0000313" key="10">
    <source>
        <dbReference type="Proteomes" id="UP000345637"/>
    </source>
</evidence>
<dbReference type="InterPro" id="IPR006061">
    <property type="entry name" value="SBP_1_CS"/>
</dbReference>
<dbReference type="GO" id="GO:0055085">
    <property type="term" value="P:transmembrane transport"/>
    <property type="evidence" value="ECO:0007669"/>
    <property type="project" value="InterPro"/>
</dbReference>
<dbReference type="AlphaFoldDB" id="A0A485CN16"/>
<evidence type="ECO:0000256" key="5">
    <source>
        <dbReference type="ARBA" id="ARBA00022448"/>
    </source>
</evidence>
<dbReference type="EMBL" id="CAADJE010000028">
    <property type="protein sequence ID" value="VFS85967.1"/>
    <property type="molecule type" value="Genomic_DNA"/>
</dbReference>
<dbReference type="PANTHER" id="PTHR43649:SF31">
    <property type="entry name" value="SN-GLYCEROL-3-PHOSPHATE-BINDING PERIPLASMIC PROTEIN UGPB"/>
    <property type="match status" value="1"/>
</dbReference>
<dbReference type="InterPro" id="IPR050490">
    <property type="entry name" value="Bact_solute-bd_prot1"/>
</dbReference>
<dbReference type="GO" id="GO:0030288">
    <property type="term" value="C:outer membrane-bounded periplasmic space"/>
    <property type="evidence" value="ECO:0007669"/>
    <property type="project" value="UniProtKB-ARBA"/>
</dbReference>
<accession>A0A485CN16</accession>
<dbReference type="Pfam" id="PF01547">
    <property type="entry name" value="SBP_bac_1"/>
    <property type="match status" value="1"/>
</dbReference>
<organism evidence="9 10">
    <name type="scientific">Raoultella planticola</name>
    <name type="common">Klebsiella planticola</name>
    <dbReference type="NCBI Taxonomy" id="575"/>
    <lineage>
        <taxon>Bacteria</taxon>
        <taxon>Pseudomonadati</taxon>
        <taxon>Pseudomonadota</taxon>
        <taxon>Gammaproteobacteria</taxon>
        <taxon>Enterobacterales</taxon>
        <taxon>Enterobacteriaceae</taxon>
        <taxon>Klebsiella/Raoultella group</taxon>
        <taxon>Raoultella</taxon>
    </lineage>
</organism>
<dbReference type="SUPFAM" id="SSF53850">
    <property type="entry name" value="Periplasmic binding protein-like II"/>
    <property type="match status" value="1"/>
</dbReference>
<dbReference type="Gene3D" id="3.40.190.10">
    <property type="entry name" value="Periplasmic binding protein-like II"/>
    <property type="match status" value="2"/>
</dbReference>
<evidence type="ECO:0000313" key="9">
    <source>
        <dbReference type="EMBL" id="VFS85967.1"/>
    </source>
</evidence>
<keyword evidence="7" id="KW-0574">Periplasm</keyword>
<evidence type="ECO:0000256" key="3">
    <source>
        <dbReference type="ARBA" id="ARBA00011557"/>
    </source>
</evidence>
<keyword evidence="5" id="KW-0813">Transport</keyword>
<reference evidence="9 10" key="1">
    <citation type="submission" date="2019-03" db="EMBL/GenBank/DDBJ databases">
        <authorList>
            <consortium name="Pathogen Informatics"/>
        </authorList>
    </citation>
    <scope>NUCLEOTIDE SEQUENCE [LARGE SCALE GENOMIC DNA]</scope>
    <source>
        <strain evidence="9 10">NCTC12998</strain>
    </source>
</reference>
<sequence length="311" mass="33908">MISLRHTALGLALSLACAGQALAVTNIPFWHSMEGELGKEVDSLAQRFNAANPDYKITPVYKGNYEQSLSAGIAAFRTGNAPAILQVYEVGTATMMASKAIKPVYQVFSDAGIKFDESQFVPTVSGYYTDSKSGHLLSQPFNSSTPVLYYNKDAFKKAGLDPDQPPKTWQELAAYTDKLKAAGMKCGYASGWQGWIQIENFSAWHGLPVATKNNGFDGTDAVLEFNKPEQVKHIAMLEAMNKKGDFSYFGRKDESTEKFYNGDCAITTASSGSLADIRQYAKFNYGVGMMPYDADVKVRRRTPLSAGPACG</sequence>
<feature type="signal peptide" evidence="8">
    <location>
        <begin position="1"/>
        <end position="23"/>
    </location>
</feature>
<gene>
    <name evidence="9" type="ORF">NCTC12998_06170</name>
</gene>
<dbReference type="NCBIfam" id="NF008211">
    <property type="entry name" value="PRK10974.1"/>
    <property type="match status" value="1"/>
</dbReference>
<evidence type="ECO:0000256" key="4">
    <source>
        <dbReference type="ARBA" id="ARBA00017470"/>
    </source>
</evidence>
<dbReference type="PANTHER" id="PTHR43649">
    <property type="entry name" value="ARABINOSE-BINDING PROTEIN-RELATED"/>
    <property type="match status" value="1"/>
</dbReference>
<comment type="subunit">
    <text evidence="3">The complex is composed of two ATP-binding proteins (UgpC), two transmembrane proteins (UgpA and UgpE) and a solute-binding protein (UgpB).</text>
</comment>
<comment type="similarity">
    <text evidence="2">Belongs to the bacterial solute-binding protein 1 family.</text>
</comment>
<name>A0A485CN16_RAOPL</name>
<evidence type="ECO:0000256" key="2">
    <source>
        <dbReference type="ARBA" id="ARBA00008520"/>
    </source>
</evidence>
<evidence type="ECO:0000256" key="1">
    <source>
        <dbReference type="ARBA" id="ARBA00004418"/>
    </source>
</evidence>
<protein>
    <recommendedName>
        <fullName evidence="4">sn-glycerol-3-phosphate-binding periplasmic protein UgpB</fullName>
    </recommendedName>
</protein>
<evidence type="ECO:0000256" key="6">
    <source>
        <dbReference type="ARBA" id="ARBA00022729"/>
    </source>
</evidence>
<feature type="chain" id="PRO_5019779388" description="sn-glycerol-3-phosphate-binding periplasmic protein UgpB" evidence="8">
    <location>
        <begin position="24"/>
        <end position="311"/>
    </location>
</feature>
<comment type="subcellular location">
    <subcellularLocation>
        <location evidence="1">Periplasm</location>
    </subcellularLocation>
</comment>
<dbReference type="PROSITE" id="PS01037">
    <property type="entry name" value="SBP_BACTERIAL_1"/>
    <property type="match status" value="1"/>
</dbReference>
<keyword evidence="6 8" id="KW-0732">Signal</keyword>
<evidence type="ECO:0000256" key="7">
    <source>
        <dbReference type="ARBA" id="ARBA00022764"/>
    </source>
</evidence>
<evidence type="ECO:0000256" key="8">
    <source>
        <dbReference type="SAM" id="SignalP"/>
    </source>
</evidence>
<dbReference type="InterPro" id="IPR006059">
    <property type="entry name" value="SBP"/>
</dbReference>